<keyword evidence="4" id="KW-0804">Transcription</keyword>
<dbReference type="InterPro" id="IPR036388">
    <property type="entry name" value="WH-like_DNA-bd_sf"/>
</dbReference>
<reference evidence="7" key="1">
    <citation type="journal article" date="2019" name="Int. J. Syst. Evol. Microbiol.">
        <title>The Global Catalogue of Microorganisms (GCM) 10K type strain sequencing project: providing services to taxonomists for standard genome sequencing and annotation.</title>
        <authorList>
            <consortium name="The Broad Institute Genomics Platform"/>
            <consortium name="The Broad Institute Genome Sequencing Center for Infectious Disease"/>
            <person name="Wu L."/>
            <person name="Ma J."/>
        </authorList>
    </citation>
    <scope>NUCLEOTIDE SEQUENCE [LARGE SCALE GENOMIC DNA]</scope>
    <source>
        <strain evidence="7">JCM 32148</strain>
    </source>
</reference>
<feature type="domain" description="HTH lysR-type" evidence="5">
    <location>
        <begin position="1"/>
        <end position="59"/>
    </location>
</feature>
<comment type="similarity">
    <text evidence="1">Belongs to the LysR transcriptional regulatory family.</text>
</comment>
<evidence type="ECO:0000256" key="3">
    <source>
        <dbReference type="ARBA" id="ARBA00023125"/>
    </source>
</evidence>
<dbReference type="Pfam" id="PF03466">
    <property type="entry name" value="LysR_substrate"/>
    <property type="match status" value="1"/>
</dbReference>
<organism evidence="6 7">
    <name type="scientific">Micromonospora azadirachtae</name>
    <dbReference type="NCBI Taxonomy" id="1970735"/>
    <lineage>
        <taxon>Bacteria</taxon>
        <taxon>Bacillati</taxon>
        <taxon>Actinomycetota</taxon>
        <taxon>Actinomycetes</taxon>
        <taxon>Micromonosporales</taxon>
        <taxon>Micromonosporaceae</taxon>
        <taxon>Micromonospora</taxon>
    </lineage>
</organism>
<dbReference type="InterPro" id="IPR005119">
    <property type="entry name" value="LysR_subst-bd"/>
</dbReference>
<dbReference type="PANTHER" id="PTHR30346">
    <property type="entry name" value="TRANSCRIPTIONAL DUAL REGULATOR HCAR-RELATED"/>
    <property type="match status" value="1"/>
</dbReference>
<accession>A0ABW2ZWM9</accession>
<proteinExistence type="inferred from homology"/>
<evidence type="ECO:0000256" key="2">
    <source>
        <dbReference type="ARBA" id="ARBA00023015"/>
    </source>
</evidence>
<evidence type="ECO:0000313" key="6">
    <source>
        <dbReference type="EMBL" id="MFD0782985.1"/>
    </source>
</evidence>
<dbReference type="InterPro" id="IPR000847">
    <property type="entry name" value="LysR_HTH_N"/>
</dbReference>
<dbReference type="Pfam" id="PF00126">
    <property type="entry name" value="HTH_1"/>
    <property type="match status" value="1"/>
</dbReference>
<protein>
    <submittedName>
        <fullName evidence="6">LysR family transcriptional regulator</fullName>
    </submittedName>
</protein>
<gene>
    <name evidence="6" type="ORF">ACFQZ8_03465</name>
</gene>
<keyword evidence="7" id="KW-1185">Reference proteome</keyword>
<dbReference type="PANTHER" id="PTHR30346:SF28">
    <property type="entry name" value="HTH-TYPE TRANSCRIPTIONAL REGULATOR CYNR"/>
    <property type="match status" value="1"/>
</dbReference>
<dbReference type="Gene3D" id="3.40.190.290">
    <property type="match status" value="1"/>
</dbReference>
<dbReference type="Gene3D" id="1.10.10.10">
    <property type="entry name" value="Winged helix-like DNA-binding domain superfamily/Winged helix DNA-binding domain"/>
    <property type="match status" value="1"/>
</dbReference>
<sequence>MATLRAFECLVAVGESGSVTQAAASLHMSQPALSHQISALEREIGAALFERRARGVRLTPAGRAVAQEARSALHHAALAISTGRRVGRGEAGRLRIASAETMTNWLLTSAMREWRLQYPEVDFELSEFSSADRMDRFLSDGHADLIVGPRPTTTNHHVELLGREEMVVVAGGSHLFADETSIGVAALTTEAFIHYVPENGLSVWVDELAALHGATLDPVLRTRSPRTAAGLAAAGIGVTVVPVSALVGRSEGTVRPLRPRVLRDIIVTVATPTDELSRRFVADLRVRGLPDGGRAVYA</sequence>
<keyword evidence="3" id="KW-0238">DNA-binding</keyword>
<dbReference type="EMBL" id="JBHTHM010000069">
    <property type="protein sequence ID" value="MFD0782985.1"/>
    <property type="molecule type" value="Genomic_DNA"/>
</dbReference>
<dbReference type="PROSITE" id="PS50931">
    <property type="entry name" value="HTH_LYSR"/>
    <property type="match status" value="1"/>
</dbReference>
<dbReference type="SUPFAM" id="SSF53850">
    <property type="entry name" value="Periplasmic binding protein-like II"/>
    <property type="match status" value="1"/>
</dbReference>
<keyword evidence="2" id="KW-0805">Transcription regulation</keyword>
<comment type="caution">
    <text evidence="6">The sequence shown here is derived from an EMBL/GenBank/DDBJ whole genome shotgun (WGS) entry which is preliminary data.</text>
</comment>
<dbReference type="PRINTS" id="PR00039">
    <property type="entry name" value="HTHLYSR"/>
</dbReference>
<dbReference type="InterPro" id="IPR036390">
    <property type="entry name" value="WH_DNA-bd_sf"/>
</dbReference>
<dbReference type="CDD" id="cd05466">
    <property type="entry name" value="PBP2_LTTR_substrate"/>
    <property type="match status" value="1"/>
</dbReference>
<dbReference type="SUPFAM" id="SSF46785">
    <property type="entry name" value="Winged helix' DNA-binding domain"/>
    <property type="match status" value="1"/>
</dbReference>
<dbReference type="Proteomes" id="UP001597053">
    <property type="component" value="Unassembled WGS sequence"/>
</dbReference>
<evidence type="ECO:0000256" key="1">
    <source>
        <dbReference type="ARBA" id="ARBA00009437"/>
    </source>
</evidence>
<name>A0ABW2ZWM9_9ACTN</name>
<evidence type="ECO:0000313" key="7">
    <source>
        <dbReference type="Proteomes" id="UP001597053"/>
    </source>
</evidence>
<evidence type="ECO:0000256" key="4">
    <source>
        <dbReference type="ARBA" id="ARBA00023163"/>
    </source>
</evidence>
<evidence type="ECO:0000259" key="5">
    <source>
        <dbReference type="PROSITE" id="PS50931"/>
    </source>
</evidence>